<dbReference type="GO" id="GO:0008033">
    <property type="term" value="P:tRNA processing"/>
    <property type="evidence" value="ECO:0007669"/>
    <property type="project" value="UniProtKB-KW"/>
</dbReference>
<dbReference type="EMBL" id="CP000302">
    <property type="protein sequence ID" value="ABE55064.1"/>
    <property type="molecule type" value="Genomic_DNA"/>
</dbReference>
<dbReference type="HOGENOM" id="CLU_066458_1_0_6"/>
<accession>Q12NB2</accession>
<organism evidence="6 7">
    <name type="scientific">Shewanella denitrificans (strain OS217 / ATCC BAA-1090 / DSM 15013)</name>
    <dbReference type="NCBI Taxonomy" id="318161"/>
    <lineage>
        <taxon>Bacteria</taxon>
        <taxon>Pseudomonadati</taxon>
        <taxon>Pseudomonadota</taxon>
        <taxon>Gammaproteobacteria</taxon>
        <taxon>Alteromonadales</taxon>
        <taxon>Shewanellaceae</taxon>
        <taxon>Shewanella</taxon>
    </lineage>
</organism>
<keyword evidence="3" id="KW-0949">S-adenosyl-L-methionine</keyword>
<dbReference type="SMART" id="SM01144">
    <property type="entry name" value="DTW"/>
    <property type="match status" value="1"/>
</dbReference>
<dbReference type="eggNOG" id="COG3148">
    <property type="taxonomic scope" value="Bacteria"/>
</dbReference>
<keyword evidence="4" id="KW-0819">tRNA processing</keyword>
<dbReference type="InterPro" id="IPR005636">
    <property type="entry name" value="DTW"/>
</dbReference>
<evidence type="ECO:0000313" key="6">
    <source>
        <dbReference type="EMBL" id="ABE55064.1"/>
    </source>
</evidence>
<evidence type="ECO:0000313" key="7">
    <source>
        <dbReference type="Proteomes" id="UP000001982"/>
    </source>
</evidence>
<dbReference type="Pfam" id="PF03942">
    <property type="entry name" value="DTW"/>
    <property type="match status" value="1"/>
</dbReference>
<dbReference type="EC" id="2.5.1.25" evidence="1"/>
<reference evidence="6 7" key="1">
    <citation type="submission" date="2006-03" db="EMBL/GenBank/DDBJ databases">
        <title>Complete sequence of Shewanella denitrificans OS217.</title>
        <authorList>
            <consortium name="US DOE Joint Genome Institute"/>
            <person name="Copeland A."/>
            <person name="Lucas S."/>
            <person name="Lapidus A."/>
            <person name="Barry K."/>
            <person name="Detter J.C."/>
            <person name="Glavina del Rio T."/>
            <person name="Hammon N."/>
            <person name="Israni S."/>
            <person name="Dalin E."/>
            <person name="Tice H."/>
            <person name="Pitluck S."/>
            <person name="Brettin T."/>
            <person name="Bruce D."/>
            <person name="Han C."/>
            <person name="Tapia R."/>
            <person name="Gilna P."/>
            <person name="Kiss H."/>
            <person name="Schmutz J."/>
            <person name="Larimer F."/>
            <person name="Land M."/>
            <person name="Hauser L."/>
            <person name="Kyrpides N."/>
            <person name="Lykidis A."/>
            <person name="Richardson P."/>
        </authorList>
    </citation>
    <scope>NUCLEOTIDE SEQUENCE [LARGE SCALE GENOMIC DNA]</scope>
    <source>
        <strain evidence="7">OS217 / ATCC BAA-1090 / DSM 15013</strain>
    </source>
</reference>
<dbReference type="InterPro" id="IPR039262">
    <property type="entry name" value="DTWD2/TAPT"/>
</dbReference>
<evidence type="ECO:0000256" key="3">
    <source>
        <dbReference type="ARBA" id="ARBA00022691"/>
    </source>
</evidence>
<dbReference type="KEGG" id="sdn:Sden_1780"/>
<evidence type="ECO:0000256" key="2">
    <source>
        <dbReference type="ARBA" id="ARBA00022679"/>
    </source>
</evidence>
<evidence type="ECO:0000259" key="5">
    <source>
        <dbReference type="SMART" id="SM01144"/>
    </source>
</evidence>
<sequence>MAEVFDEKKSQEKVLLAESGNKLGPHAVHKLYVQRKALSTKPFGARGKKLVRCHACLLGQQFCTCEFRRQLKTNVSFLLIMYDDEVLKPTNSGRLIADLVPDTHAYIWSRTQTDADMLALLAHDDYQPYLVFPGQYANPGQEILSQVRDAKTGYGSDLSNGIADAKAKRPLLIMLDGSWREAIKMFRKSPYLHHLPLLSFDPKVLATYALRKGSHDFQLGTAEVAALAIEAAGEALNGLVLSTWFDLFVESSLLGRNRRCKEDIIPIEAFQQKFTTALANSYQAQMAQSD</sequence>
<proteinExistence type="predicted"/>
<keyword evidence="2" id="KW-0808">Transferase</keyword>
<protein>
    <recommendedName>
        <fullName evidence="1">tRNA-uridine aminocarboxypropyltransferase</fullName>
        <ecNumber evidence="1">2.5.1.25</ecNumber>
    </recommendedName>
</protein>
<dbReference type="GO" id="GO:0016432">
    <property type="term" value="F:tRNA-uridine aminocarboxypropyltransferase activity"/>
    <property type="evidence" value="ECO:0007669"/>
    <property type="project" value="UniProtKB-EC"/>
</dbReference>
<dbReference type="AlphaFoldDB" id="Q12NB2"/>
<dbReference type="PANTHER" id="PTHR21392">
    <property type="entry name" value="TRNA-URIDINE AMINOCARBOXYPROPYLTRANSFERASE 2"/>
    <property type="match status" value="1"/>
</dbReference>
<evidence type="ECO:0000256" key="1">
    <source>
        <dbReference type="ARBA" id="ARBA00012386"/>
    </source>
</evidence>
<dbReference type="PANTHER" id="PTHR21392:SF1">
    <property type="entry name" value="TRNA-URIDINE AMINOCARBOXYPROPYLTRANSFERASE"/>
    <property type="match status" value="1"/>
</dbReference>
<dbReference type="Proteomes" id="UP000001982">
    <property type="component" value="Chromosome"/>
</dbReference>
<dbReference type="STRING" id="318161.Sden_1780"/>
<name>Q12NB2_SHEDO</name>
<gene>
    <name evidence="6" type="ordered locus">Sden_1780</name>
</gene>
<evidence type="ECO:0000256" key="4">
    <source>
        <dbReference type="ARBA" id="ARBA00022694"/>
    </source>
</evidence>
<keyword evidence="7" id="KW-1185">Reference proteome</keyword>
<feature type="domain" description="DTW" evidence="5">
    <location>
        <begin position="49"/>
        <end position="257"/>
    </location>
</feature>